<dbReference type="AlphaFoldDB" id="A0A371CUH1"/>
<accession>A0A371CUH1</accession>
<evidence type="ECO:0000256" key="2">
    <source>
        <dbReference type="SAM" id="SignalP"/>
    </source>
</evidence>
<evidence type="ECO:0008006" key="5">
    <source>
        <dbReference type="Google" id="ProtNLM"/>
    </source>
</evidence>
<dbReference type="EMBL" id="KZ857457">
    <property type="protein sequence ID" value="RDX43935.1"/>
    <property type="molecule type" value="Genomic_DNA"/>
</dbReference>
<feature type="chain" id="PRO_5016902555" description="Secreted protein" evidence="2">
    <location>
        <begin position="19"/>
        <end position="194"/>
    </location>
</feature>
<dbReference type="Proteomes" id="UP000256964">
    <property type="component" value="Unassembled WGS sequence"/>
</dbReference>
<gene>
    <name evidence="3" type="ORF">OH76DRAFT_1128501</name>
</gene>
<keyword evidence="2" id="KW-0732">Signal</keyword>
<feature type="compositionally biased region" description="Polar residues" evidence="1">
    <location>
        <begin position="172"/>
        <end position="181"/>
    </location>
</feature>
<sequence>MFTLIMIALSLPLPRPLQLCIVVVPSRFIRIRNRICRYAAYVHSCIRYMFAAVVCRRIHPSLPCVCACTQLHLPTLFARPVAVYVTFNETSTDPGEVSEAFTAARLCSLVPMRLPVAIVRAARSLRVGSTFALILDARGSGDTDEVPFRGPDMGVLSLKLVSLPTPAWGLSRTPTAPSLRSQAAPCPVPPRPSR</sequence>
<name>A0A371CUH1_9APHY</name>
<evidence type="ECO:0000313" key="3">
    <source>
        <dbReference type="EMBL" id="RDX43935.1"/>
    </source>
</evidence>
<organism evidence="3 4">
    <name type="scientific">Lentinus brumalis</name>
    <dbReference type="NCBI Taxonomy" id="2498619"/>
    <lineage>
        <taxon>Eukaryota</taxon>
        <taxon>Fungi</taxon>
        <taxon>Dikarya</taxon>
        <taxon>Basidiomycota</taxon>
        <taxon>Agaricomycotina</taxon>
        <taxon>Agaricomycetes</taxon>
        <taxon>Polyporales</taxon>
        <taxon>Polyporaceae</taxon>
        <taxon>Lentinus</taxon>
    </lineage>
</organism>
<feature type="region of interest" description="Disordered" evidence="1">
    <location>
        <begin position="171"/>
        <end position="194"/>
    </location>
</feature>
<proteinExistence type="predicted"/>
<evidence type="ECO:0000256" key="1">
    <source>
        <dbReference type="SAM" id="MobiDB-lite"/>
    </source>
</evidence>
<keyword evidence="4" id="KW-1185">Reference proteome</keyword>
<reference evidence="3 4" key="1">
    <citation type="journal article" date="2018" name="Biotechnol. Biofuels">
        <title>Integrative visual omics of the white-rot fungus Polyporus brumalis exposes the biotechnological potential of its oxidative enzymes for delignifying raw plant biomass.</title>
        <authorList>
            <person name="Miyauchi S."/>
            <person name="Rancon A."/>
            <person name="Drula E."/>
            <person name="Hage H."/>
            <person name="Chaduli D."/>
            <person name="Favel A."/>
            <person name="Grisel S."/>
            <person name="Henrissat B."/>
            <person name="Herpoel-Gimbert I."/>
            <person name="Ruiz-Duenas F.J."/>
            <person name="Chevret D."/>
            <person name="Hainaut M."/>
            <person name="Lin J."/>
            <person name="Wang M."/>
            <person name="Pangilinan J."/>
            <person name="Lipzen A."/>
            <person name="Lesage-Meessen L."/>
            <person name="Navarro D."/>
            <person name="Riley R."/>
            <person name="Grigoriev I.V."/>
            <person name="Zhou S."/>
            <person name="Raouche S."/>
            <person name="Rosso M.N."/>
        </authorList>
    </citation>
    <scope>NUCLEOTIDE SEQUENCE [LARGE SCALE GENOMIC DNA]</scope>
    <source>
        <strain evidence="3 4">BRFM 1820</strain>
    </source>
</reference>
<evidence type="ECO:0000313" key="4">
    <source>
        <dbReference type="Proteomes" id="UP000256964"/>
    </source>
</evidence>
<feature type="signal peptide" evidence="2">
    <location>
        <begin position="1"/>
        <end position="18"/>
    </location>
</feature>
<protein>
    <recommendedName>
        <fullName evidence="5">Secreted protein</fullName>
    </recommendedName>
</protein>